<keyword evidence="2 8" id="KW-0813">Transport</keyword>
<feature type="transmembrane region" description="Helical" evidence="10">
    <location>
        <begin position="40"/>
        <end position="60"/>
    </location>
</feature>
<protein>
    <recommendedName>
        <fullName evidence="11">Potassium channel domain-containing protein</fullName>
    </recommendedName>
</protein>
<evidence type="ECO:0000313" key="13">
    <source>
        <dbReference type="Proteomes" id="UP000005237"/>
    </source>
</evidence>
<dbReference type="GO" id="GO:0015271">
    <property type="term" value="F:outward rectifier potassium channel activity"/>
    <property type="evidence" value="ECO:0007669"/>
    <property type="project" value="TreeGrafter"/>
</dbReference>
<dbReference type="Pfam" id="PF07885">
    <property type="entry name" value="Ion_trans_2"/>
    <property type="match status" value="2"/>
</dbReference>
<sequence length="805" mass="91693">MEDFKEIEGLLESARPDSENDNLTTLANIRKYAKLALPHIVLVVCVCIYATVGAWIFYTLESPNEDRLKETGRKTIAEMRSNLIFKINNHEENDWKQDIEQELMQYSEKLYKAFKEQYVRYSDVRTISYEPRVSSEEHDEVGGESERKRRHRHGKNRGEKGSEKMWTASSALFFAATTMATIGYGNIVPVTPLGRLACVLFALFGAPIAIITIGDLGKFLSECTIWLYKHMRRGSVRFEAAWKQFRGLQESMHEDVESSSKNETASGDPLDLDNDDMEKSEVPVLMVFTIILLYIAFGGILFSILEDWSYMDAFYYSFISLTTIGFGDIVPENHDYIVIMLIYLGVGLSVTTMCIDLAGIQYIQKIHYFGRKFQGTDLLQYLKKKRMLERRLAMGQGEEILRKYVERVEKFEREQEQLQLKLEDDPPSIESKVFDNSLMRIDDSLSAFQLRFYDTYDEEDLFSPTIHSVRSFQPSVWSNSSARSLSYTRFQRTRGASWDESGPSLSEHCSLSTEPSVHIRQAYWDNYQSPTPSVISFLHRHLYSPSVASSISFDYESLAKDAKSSRRRMSCPPVEIPSPRQSNSVSTPRARPSSARTAVPTAKHAFAPEPFYSPAPLSFRLPEPFMLSNLAAVCDAFDEADDNACNNLVFGAFYESNLAPDEHEDAGEPGKAPVRSQPVVHTPPPYVPKLLLSPKRLSVIDENKISISPSPEPLLKRKHKERVARQQNPLHSFDWLNVSPRRFRPELCIKEDLPKLFKFVRHKKRSLESSPTSETTDTPLPDLSCESNPESVVLISPRSVSLLNA</sequence>
<keyword evidence="4 10" id="KW-1133">Transmembrane helix</keyword>
<organism evidence="12 13">
    <name type="scientific">Caenorhabditis japonica</name>
    <dbReference type="NCBI Taxonomy" id="281687"/>
    <lineage>
        <taxon>Eukaryota</taxon>
        <taxon>Metazoa</taxon>
        <taxon>Ecdysozoa</taxon>
        <taxon>Nematoda</taxon>
        <taxon>Chromadorea</taxon>
        <taxon>Rhabditida</taxon>
        <taxon>Rhabditina</taxon>
        <taxon>Rhabditomorpha</taxon>
        <taxon>Rhabditoidea</taxon>
        <taxon>Rhabditidae</taxon>
        <taxon>Peloderinae</taxon>
        <taxon>Caenorhabditis</taxon>
    </lineage>
</organism>
<evidence type="ECO:0000256" key="4">
    <source>
        <dbReference type="ARBA" id="ARBA00022989"/>
    </source>
</evidence>
<feature type="region of interest" description="Disordered" evidence="9">
    <location>
        <begin position="253"/>
        <end position="275"/>
    </location>
</feature>
<keyword evidence="5 8" id="KW-0406">Ion transport</keyword>
<evidence type="ECO:0000256" key="5">
    <source>
        <dbReference type="ARBA" id="ARBA00023065"/>
    </source>
</evidence>
<evidence type="ECO:0000256" key="7">
    <source>
        <dbReference type="ARBA" id="ARBA00023303"/>
    </source>
</evidence>
<dbReference type="PANTHER" id="PTHR11003:SF110">
    <property type="entry name" value="POTASSIUM CHANNEL DOMAIN-CONTAINING PROTEIN"/>
    <property type="match status" value="1"/>
</dbReference>
<feature type="transmembrane region" description="Helical" evidence="10">
    <location>
        <begin position="193"/>
        <end position="213"/>
    </location>
</feature>
<keyword evidence="6 10" id="KW-0472">Membrane</keyword>
<keyword evidence="3 8" id="KW-0812">Transmembrane</keyword>
<dbReference type="GO" id="GO:0022841">
    <property type="term" value="F:potassium ion leak channel activity"/>
    <property type="evidence" value="ECO:0007669"/>
    <property type="project" value="TreeGrafter"/>
</dbReference>
<dbReference type="InterPro" id="IPR013099">
    <property type="entry name" value="K_chnl_dom"/>
</dbReference>
<feature type="region of interest" description="Disordered" evidence="9">
    <location>
        <begin position="764"/>
        <end position="788"/>
    </location>
</feature>
<dbReference type="Proteomes" id="UP000005237">
    <property type="component" value="Unassembled WGS sequence"/>
</dbReference>
<keyword evidence="7 8" id="KW-0407">Ion channel</keyword>
<dbReference type="Gene3D" id="1.10.287.70">
    <property type="match status" value="1"/>
</dbReference>
<feature type="domain" description="Potassium channel" evidence="11">
    <location>
        <begin position="290"/>
        <end position="359"/>
    </location>
</feature>
<dbReference type="SUPFAM" id="SSF81324">
    <property type="entry name" value="Voltage-gated potassium channels"/>
    <property type="match status" value="2"/>
</dbReference>
<evidence type="ECO:0000259" key="11">
    <source>
        <dbReference type="Pfam" id="PF07885"/>
    </source>
</evidence>
<comment type="similarity">
    <text evidence="8">Belongs to the two pore domain potassium channel (TC 1.A.1.8) family.</text>
</comment>
<evidence type="ECO:0000256" key="8">
    <source>
        <dbReference type="RuleBase" id="RU003857"/>
    </source>
</evidence>
<dbReference type="PANTHER" id="PTHR11003">
    <property type="entry name" value="POTASSIUM CHANNEL, SUBFAMILY K"/>
    <property type="match status" value="1"/>
</dbReference>
<dbReference type="InterPro" id="IPR003280">
    <property type="entry name" value="2pore_dom_K_chnl"/>
</dbReference>
<dbReference type="AlphaFoldDB" id="A0A8R1ILA5"/>
<feature type="transmembrane region" description="Helical" evidence="10">
    <location>
        <begin position="336"/>
        <end position="363"/>
    </location>
</feature>
<reference evidence="12" key="2">
    <citation type="submission" date="2022-06" db="UniProtKB">
        <authorList>
            <consortium name="EnsemblMetazoa"/>
        </authorList>
    </citation>
    <scope>IDENTIFICATION</scope>
    <source>
        <strain evidence="12">DF5081</strain>
    </source>
</reference>
<dbReference type="PRINTS" id="PR01333">
    <property type="entry name" value="2POREKCHANEL"/>
</dbReference>
<evidence type="ECO:0000256" key="10">
    <source>
        <dbReference type="SAM" id="Phobius"/>
    </source>
</evidence>
<keyword evidence="13" id="KW-1185">Reference proteome</keyword>
<dbReference type="GO" id="GO:0005886">
    <property type="term" value="C:plasma membrane"/>
    <property type="evidence" value="ECO:0007669"/>
    <property type="project" value="TreeGrafter"/>
</dbReference>
<evidence type="ECO:0000256" key="3">
    <source>
        <dbReference type="ARBA" id="ARBA00022692"/>
    </source>
</evidence>
<evidence type="ECO:0000256" key="6">
    <source>
        <dbReference type="ARBA" id="ARBA00023136"/>
    </source>
</evidence>
<feature type="transmembrane region" description="Helical" evidence="10">
    <location>
        <begin position="165"/>
        <end position="187"/>
    </location>
</feature>
<feature type="compositionally biased region" description="Basic and acidic residues" evidence="9">
    <location>
        <begin position="135"/>
        <end position="147"/>
    </location>
</feature>
<feature type="domain" description="Potassium channel" evidence="11">
    <location>
        <begin position="165"/>
        <end position="221"/>
    </location>
</feature>
<evidence type="ECO:0000256" key="9">
    <source>
        <dbReference type="SAM" id="MobiDB-lite"/>
    </source>
</evidence>
<accession>A0A8R1ILA5</accession>
<comment type="subcellular location">
    <subcellularLocation>
        <location evidence="1">Membrane</location>
        <topology evidence="1">Multi-pass membrane protein</topology>
    </subcellularLocation>
</comment>
<feature type="region of interest" description="Disordered" evidence="9">
    <location>
        <begin position="135"/>
        <end position="162"/>
    </location>
</feature>
<dbReference type="EnsemblMetazoa" id="CJA38763.1">
    <property type="protein sequence ID" value="CJA38763.1"/>
    <property type="gene ID" value="WBGene00214610"/>
</dbReference>
<feature type="region of interest" description="Disordered" evidence="9">
    <location>
        <begin position="564"/>
        <end position="599"/>
    </location>
</feature>
<name>A0A8R1ILA5_CAEJA</name>
<feature type="compositionally biased region" description="Low complexity" evidence="9">
    <location>
        <begin position="768"/>
        <end position="783"/>
    </location>
</feature>
<evidence type="ECO:0000313" key="12">
    <source>
        <dbReference type="EnsemblMetazoa" id="CJA38763.1"/>
    </source>
</evidence>
<reference evidence="13" key="1">
    <citation type="submission" date="2010-08" db="EMBL/GenBank/DDBJ databases">
        <authorList>
            <consortium name="Caenorhabditis japonica Sequencing Consortium"/>
            <person name="Wilson R.K."/>
        </authorList>
    </citation>
    <scope>NUCLEOTIDE SEQUENCE [LARGE SCALE GENOMIC DNA]</scope>
    <source>
        <strain evidence="13">DF5081</strain>
    </source>
</reference>
<proteinExistence type="inferred from homology"/>
<feature type="transmembrane region" description="Helical" evidence="10">
    <location>
        <begin position="284"/>
        <end position="305"/>
    </location>
</feature>
<dbReference type="GO" id="GO:0030322">
    <property type="term" value="P:stabilization of membrane potential"/>
    <property type="evidence" value="ECO:0007669"/>
    <property type="project" value="TreeGrafter"/>
</dbReference>
<evidence type="ECO:0000256" key="2">
    <source>
        <dbReference type="ARBA" id="ARBA00022448"/>
    </source>
</evidence>
<feature type="region of interest" description="Disordered" evidence="9">
    <location>
        <begin position="660"/>
        <end position="680"/>
    </location>
</feature>
<evidence type="ECO:0000256" key="1">
    <source>
        <dbReference type="ARBA" id="ARBA00004141"/>
    </source>
</evidence>